<dbReference type="AlphaFoldDB" id="A0A3D9S868"/>
<dbReference type="GO" id="GO:0004560">
    <property type="term" value="F:alpha-L-fucosidase activity"/>
    <property type="evidence" value="ECO:0007669"/>
    <property type="project" value="InterPro"/>
</dbReference>
<evidence type="ECO:0000313" key="4">
    <source>
        <dbReference type="EMBL" id="REE86501.1"/>
    </source>
</evidence>
<dbReference type="Pfam" id="PF14498">
    <property type="entry name" value="Glyco_hyd_65N_2"/>
    <property type="match status" value="1"/>
</dbReference>
<dbReference type="InterPro" id="IPR012341">
    <property type="entry name" value="6hp_glycosidase-like_sf"/>
</dbReference>
<dbReference type="Pfam" id="PF21307">
    <property type="entry name" value="Glyco_hydro_95_C"/>
    <property type="match status" value="1"/>
</dbReference>
<feature type="domain" description="Alpha fucosidase A-like C-terminal" evidence="2">
    <location>
        <begin position="697"/>
        <end position="757"/>
    </location>
</feature>
<evidence type="ECO:0000259" key="1">
    <source>
        <dbReference type="Pfam" id="PF14498"/>
    </source>
</evidence>
<dbReference type="SUPFAM" id="SSF48208">
    <property type="entry name" value="Six-hairpin glycosidases"/>
    <property type="match status" value="1"/>
</dbReference>
<feature type="domain" description="Glycosyl hydrolase family 95 catalytic" evidence="3">
    <location>
        <begin position="276"/>
        <end position="695"/>
    </location>
</feature>
<dbReference type="Pfam" id="PF22124">
    <property type="entry name" value="Glyco_hydro_95_cat"/>
    <property type="match status" value="1"/>
</dbReference>
<dbReference type="Gene3D" id="1.50.10.10">
    <property type="match status" value="1"/>
</dbReference>
<organism evidence="4 5">
    <name type="scientific">Paenibacillus taihuensis</name>
    <dbReference type="NCBI Taxonomy" id="1156355"/>
    <lineage>
        <taxon>Bacteria</taxon>
        <taxon>Bacillati</taxon>
        <taxon>Bacillota</taxon>
        <taxon>Bacilli</taxon>
        <taxon>Bacillales</taxon>
        <taxon>Paenibacillaceae</taxon>
        <taxon>Paenibacillus</taxon>
    </lineage>
</organism>
<evidence type="ECO:0000259" key="2">
    <source>
        <dbReference type="Pfam" id="PF21307"/>
    </source>
</evidence>
<name>A0A3D9S868_9BACL</name>
<dbReference type="Proteomes" id="UP000256304">
    <property type="component" value="Unassembled WGS sequence"/>
</dbReference>
<evidence type="ECO:0000259" key="3">
    <source>
        <dbReference type="Pfam" id="PF22124"/>
    </source>
</evidence>
<dbReference type="RefSeq" id="WP_245995951.1">
    <property type="nucleotide sequence ID" value="NZ_QTTN01000010.1"/>
</dbReference>
<accession>A0A3D9S868</accession>
<gene>
    <name evidence="4" type="ORF">A8990_110110</name>
</gene>
<evidence type="ECO:0000313" key="5">
    <source>
        <dbReference type="Proteomes" id="UP000256304"/>
    </source>
</evidence>
<dbReference type="InterPro" id="IPR054363">
    <property type="entry name" value="GH95_cat"/>
</dbReference>
<dbReference type="PANTHER" id="PTHR31084">
    <property type="entry name" value="ALPHA-L-FUCOSIDASE 2"/>
    <property type="match status" value="1"/>
</dbReference>
<comment type="caution">
    <text evidence="4">The sequence shown here is derived from an EMBL/GenBank/DDBJ whole genome shotgun (WGS) entry which is preliminary data.</text>
</comment>
<dbReference type="PIRSF" id="PIRSF007663">
    <property type="entry name" value="UCP007663"/>
    <property type="match status" value="1"/>
</dbReference>
<protein>
    <submittedName>
        <fullName evidence="4">Alpha-L-fucosidase 2</fullName>
    </submittedName>
</protein>
<keyword evidence="5" id="KW-1185">Reference proteome</keyword>
<dbReference type="PANTHER" id="PTHR31084:SF0">
    <property type="entry name" value="ALPHA-L-FUCOSIDASE 2"/>
    <property type="match status" value="1"/>
</dbReference>
<dbReference type="GO" id="GO:0005975">
    <property type="term" value="P:carbohydrate metabolic process"/>
    <property type="evidence" value="ECO:0007669"/>
    <property type="project" value="InterPro"/>
</dbReference>
<feature type="domain" description="Glycosyl hydrolase family 95 N-terminal" evidence="1">
    <location>
        <begin position="3"/>
        <end position="256"/>
    </location>
</feature>
<dbReference type="InterPro" id="IPR049053">
    <property type="entry name" value="AFCA-like_C"/>
</dbReference>
<reference evidence="4 5" key="1">
    <citation type="submission" date="2018-08" db="EMBL/GenBank/DDBJ databases">
        <title>Genomic Encyclopedia of Type Strains, Phase III (KMG-III): the genomes of soil and plant-associated and newly described type strains.</title>
        <authorList>
            <person name="Whitman W."/>
        </authorList>
    </citation>
    <scope>NUCLEOTIDE SEQUENCE [LARGE SCALE GENOMIC DNA]</scope>
    <source>
        <strain evidence="4 5">CGMCC 1.10966</strain>
    </source>
</reference>
<proteinExistence type="predicted"/>
<sequence length="784" mass="86816">MKLRYDGPAPGWKQGLPLGNGRLGAVVYGDGASETWCITELTYWSGKSEPAVTASQGKSDIDAMRELFYAGNYVEGEEMASRLLQAEKRNFGTNLSLCDVRLSFAGGDQGESMTRELNLEEAVYRAVSTSTRTSTSKNMAVDDSSLIRETIASHPNNVIASHVRREGITVGGVAFTLRLEGRTDRFDARASGDDMLVFESQATETMHSDGTCGVKSRGAVHVVAAGGSVTLQDAAIVVDGADEAWIYFAVETDYRREDEAWEQEAASRVKQAAEQGYSQVREAHIADFKQLYGRVEADFGDSGASALPIDERVRLLRGGGDDPQLFTLFFQYGRYLMIAGSRHDSPLPMHLQGIWNDGEANRMAWSCDYHLDVNSEMNYYGAEAANLAECHLPLMRYIERLAEAGRETARSYYGCEGWTAHVFSNAWGFTEPGWHYSWGLNVTGGLWIANQLREHYEYGRSESFLRESAYPVLKESALFFLDYMTIHPKYGWLVTGPSNSPENSFYVGGSRDRSYTLSMGPTMDQSLVRDLFAFCLEASEQLGVDEPLRERLRQAIELLPPLQIGKSGQLQEWLEDYGEAQPDHRHLSHLYALYPGGQITPHGTPELSEAARRTLTMRMRDEGLEDVEFTLALFAASFARLHDGDRAYDQLSYLIAELCFDNLLTYSKAGIAGAETNIFVADGNFGAAAAVTEMLLQSHAGEIHLLPALPFQWHTGRITGLRARGNAEVDIEWQGGELITATIHSHAQLETVVRYGEGIVPITLAAGESCRLERSAFAAEEQLR</sequence>
<dbReference type="InterPro" id="IPR016518">
    <property type="entry name" value="Alpha-L-fucosidase"/>
</dbReference>
<dbReference type="EMBL" id="QTTN01000010">
    <property type="protein sequence ID" value="REE86501.1"/>
    <property type="molecule type" value="Genomic_DNA"/>
</dbReference>
<dbReference type="InterPro" id="IPR027414">
    <property type="entry name" value="GH95_N_dom"/>
</dbReference>
<dbReference type="InterPro" id="IPR008928">
    <property type="entry name" value="6-hairpin_glycosidase_sf"/>
</dbReference>